<dbReference type="InterPro" id="IPR013094">
    <property type="entry name" value="AB_hydrolase_3"/>
</dbReference>
<protein>
    <submittedName>
        <fullName evidence="3">Alpha/beta hydrolase</fullName>
    </submittedName>
</protein>
<accession>A0AAW8TX38</accession>
<dbReference type="RefSeq" id="WP_270597963.1">
    <property type="nucleotide sequence ID" value="NZ_JAQESC010000004.1"/>
</dbReference>
<dbReference type="Gene3D" id="3.40.50.1820">
    <property type="entry name" value="alpha/beta hydrolase"/>
    <property type="match status" value="1"/>
</dbReference>
<evidence type="ECO:0000256" key="1">
    <source>
        <dbReference type="ARBA" id="ARBA00022801"/>
    </source>
</evidence>
<dbReference type="GO" id="GO:0016787">
    <property type="term" value="F:hydrolase activity"/>
    <property type="evidence" value="ECO:0007669"/>
    <property type="project" value="UniProtKB-KW"/>
</dbReference>
<dbReference type="PANTHER" id="PTHR48081:SF6">
    <property type="entry name" value="PEPTIDASE S9 PROLYL OLIGOPEPTIDASE CATALYTIC DOMAIN-CONTAINING PROTEIN"/>
    <property type="match status" value="1"/>
</dbReference>
<dbReference type="Pfam" id="PF07859">
    <property type="entry name" value="Abhydrolase_3"/>
    <property type="match status" value="1"/>
</dbReference>
<evidence type="ECO:0000313" key="3">
    <source>
        <dbReference type="EMBL" id="MDT2810598.1"/>
    </source>
</evidence>
<gene>
    <name evidence="3" type="ORF">P7H43_08875</name>
</gene>
<dbReference type="PANTHER" id="PTHR48081">
    <property type="entry name" value="AB HYDROLASE SUPERFAMILY PROTEIN C4A8.06C"/>
    <property type="match status" value="1"/>
</dbReference>
<evidence type="ECO:0000313" key="4">
    <source>
        <dbReference type="Proteomes" id="UP001256711"/>
    </source>
</evidence>
<keyword evidence="1 3" id="KW-0378">Hydrolase</keyword>
<organism evidence="3 4">
    <name type="scientific">Enterococcus asini</name>
    <dbReference type="NCBI Taxonomy" id="57732"/>
    <lineage>
        <taxon>Bacteria</taxon>
        <taxon>Bacillati</taxon>
        <taxon>Bacillota</taxon>
        <taxon>Bacilli</taxon>
        <taxon>Lactobacillales</taxon>
        <taxon>Enterococcaceae</taxon>
        <taxon>Enterococcus</taxon>
    </lineage>
</organism>
<feature type="domain" description="Alpha/beta hydrolase fold-3" evidence="2">
    <location>
        <begin position="95"/>
        <end position="206"/>
    </location>
</feature>
<proteinExistence type="predicted"/>
<dbReference type="InterPro" id="IPR050300">
    <property type="entry name" value="GDXG_lipolytic_enzyme"/>
</dbReference>
<dbReference type="Proteomes" id="UP001256711">
    <property type="component" value="Unassembled WGS sequence"/>
</dbReference>
<sequence length="330" mass="37580">MKWLKRILISLLILLVIIIVSGFLIVQLTPKPVSLLVRKQFDSSQQTQVYTRPDFFEESEETVSIESDIKYPSENKNNNMDVYVPKEIDQSAPILFWMHGGAYVGGDKRDCKDYLTMLSAQAKIIIVNVNYALAPDISHPVPVRQLNEAVAAIKKSQYPIDWDNIYLGGDSAGAQIASEYLISLTNKKLQKTNQLSPVLKNVQIKKFISLSGLLEPDKFAEIDDSISGFLFEQSGWAYFGYKNFSNRSEVKNLSLSKHSKELHQEFFFTDGNQKTFTKQMNTTAEALKRDNLSVTKISYDESKLGHEYQFDFNNPEAEKTFKELVGFIDK</sequence>
<comment type="caution">
    <text evidence="3">The sequence shown here is derived from an EMBL/GenBank/DDBJ whole genome shotgun (WGS) entry which is preliminary data.</text>
</comment>
<dbReference type="SUPFAM" id="SSF53474">
    <property type="entry name" value="alpha/beta-Hydrolases"/>
    <property type="match status" value="1"/>
</dbReference>
<dbReference type="EMBL" id="JARQBJ010000004">
    <property type="protein sequence ID" value="MDT2810598.1"/>
    <property type="molecule type" value="Genomic_DNA"/>
</dbReference>
<evidence type="ECO:0000259" key="2">
    <source>
        <dbReference type="Pfam" id="PF07859"/>
    </source>
</evidence>
<name>A0AAW8TX38_9ENTE</name>
<dbReference type="InterPro" id="IPR029058">
    <property type="entry name" value="AB_hydrolase_fold"/>
</dbReference>
<dbReference type="AlphaFoldDB" id="A0AAW8TX38"/>
<reference evidence="3" key="1">
    <citation type="submission" date="2023-03" db="EMBL/GenBank/DDBJ databases">
        <authorList>
            <person name="Shen W."/>
            <person name="Cai J."/>
        </authorList>
    </citation>
    <scope>NUCLEOTIDE SEQUENCE</scope>
    <source>
        <strain evidence="3">B226-2</strain>
    </source>
</reference>